<dbReference type="OrthoDB" id="4415650at2759"/>
<dbReference type="Proteomes" id="UP000799439">
    <property type="component" value="Unassembled WGS sequence"/>
</dbReference>
<gene>
    <name evidence="1" type="ORF">K461DRAFT_269054</name>
</gene>
<organism evidence="1 2">
    <name type="scientific">Myriangium duriaei CBS 260.36</name>
    <dbReference type="NCBI Taxonomy" id="1168546"/>
    <lineage>
        <taxon>Eukaryota</taxon>
        <taxon>Fungi</taxon>
        <taxon>Dikarya</taxon>
        <taxon>Ascomycota</taxon>
        <taxon>Pezizomycotina</taxon>
        <taxon>Dothideomycetes</taxon>
        <taxon>Dothideomycetidae</taxon>
        <taxon>Myriangiales</taxon>
        <taxon>Myriangiaceae</taxon>
        <taxon>Myriangium</taxon>
    </lineage>
</organism>
<comment type="caution">
    <text evidence="1">The sequence shown here is derived from an EMBL/GenBank/DDBJ whole genome shotgun (WGS) entry which is preliminary data.</text>
</comment>
<reference evidence="1" key="1">
    <citation type="journal article" date="2020" name="Stud. Mycol.">
        <title>101 Dothideomycetes genomes: a test case for predicting lifestyles and emergence of pathogens.</title>
        <authorList>
            <person name="Haridas S."/>
            <person name="Albert R."/>
            <person name="Binder M."/>
            <person name="Bloem J."/>
            <person name="Labutti K."/>
            <person name="Salamov A."/>
            <person name="Andreopoulos B."/>
            <person name="Baker S."/>
            <person name="Barry K."/>
            <person name="Bills G."/>
            <person name="Bluhm B."/>
            <person name="Cannon C."/>
            <person name="Castanera R."/>
            <person name="Culley D."/>
            <person name="Daum C."/>
            <person name="Ezra D."/>
            <person name="Gonzalez J."/>
            <person name="Henrissat B."/>
            <person name="Kuo A."/>
            <person name="Liang C."/>
            <person name="Lipzen A."/>
            <person name="Lutzoni F."/>
            <person name="Magnuson J."/>
            <person name="Mondo S."/>
            <person name="Nolan M."/>
            <person name="Ohm R."/>
            <person name="Pangilinan J."/>
            <person name="Park H.-J."/>
            <person name="Ramirez L."/>
            <person name="Alfaro M."/>
            <person name="Sun H."/>
            <person name="Tritt A."/>
            <person name="Yoshinaga Y."/>
            <person name="Zwiers L.-H."/>
            <person name="Turgeon B."/>
            <person name="Goodwin S."/>
            <person name="Spatafora J."/>
            <person name="Crous P."/>
            <person name="Grigoriev I."/>
        </authorList>
    </citation>
    <scope>NUCLEOTIDE SEQUENCE</scope>
    <source>
        <strain evidence="1">CBS 260.36</strain>
    </source>
</reference>
<name>A0A9P4J0A3_9PEZI</name>
<evidence type="ECO:0000313" key="1">
    <source>
        <dbReference type="EMBL" id="KAF2151971.1"/>
    </source>
</evidence>
<protein>
    <submittedName>
        <fullName evidence="1">Uncharacterized protein</fullName>
    </submittedName>
</protein>
<accession>A0A9P4J0A3</accession>
<proteinExistence type="predicted"/>
<sequence>MSDQHFPVLFTVGNSSKHEVILLDKSLSIQDLSSKIESTIAKSPNCVEALSKYAKNQSKLAVKVLKVRWSGEPREARLWPSATILTDENIGAALGLIALHQGKDIIEVEVEQFSNEKGDEKSENPIPTR</sequence>
<dbReference type="AlphaFoldDB" id="A0A9P4J0A3"/>
<evidence type="ECO:0000313" key="2">
    <source>
        <dbReference type="Proteomes" id="UP000799439"/>
    </source>
</evidence>
<dbReference type="EMBL" id="ML996087">
    <property type="protein sequence ID" value="KAF2151971.1"/>
    <property type="molecule type" value="Genomic_DNA"/>
</dbReference>
<keyword evidence="2" id="KW-1185">Reference proteome</keyword>